<gene>
    <name evidence="1" type="ORF">M406DRAFT_354123</name>
</gene>
<proteinExistence type="predicted"/>
<keyword evidence="2" id="KW-1185">Reference proteome</keyword>
<name>A0A9P4YAF5_CRYP1</name>
<dbReference type="RefSeq" id="XP_040780702.1">
    <property type="nucleotide sequence ID" value="XM_040922835.1"/>
</dbReference>
<feature type="non-terminal residue" evidence="1">
    <location>
        <position position="157"/>
    </location>
</feature>
<dbReference type="AlphaFoldDB" id="A0A9P4YAF5"/>
<evidence type="ECO:0000313" key="2">
    <source>
        <dbReference type="Proteomes" id="UP000803844"/>
    </source>
</evidence>
<evidence type="ECO:0000313" key="1">
    <source>
        <dbReference type="EMBL" id="KAF3769741.1"/>
    </source>
</evidence>
<dbReference type="OrthoDB" id="2157530at2759"/>
<protein>
    <submittedName>
        <fullName evidence="1">Uncharacterized protein</fullName>
    </submittedName>
</protein>
<dbReference type="EMBL" id="MU032344">
    <property type="protein sequence ID" value="KAF3769741.1"/>
    <property type="molecule type" value="Genomic_DNA"/>
</dbReference>
<dbReference type="GeneID" id="63839964"/>
<sequence>MEMAVHNVAPLACEDPRDTIYGVLAMIDWRGEQPLQPDYTKDRFDLALEVLQRLRSDSSISDGWHPLDTALTVVRNLKLTIDPPDELVQAARIRHKLEDDPADSDRESSSAWLSKFLGCRLEHDGLQWRPWTSLRAFRAFQGPQLIIQQWPVYSPAL</sequence>
<comment type="caution">
    <text evidence="1">The sequence shown here is derived from an EMBL/GenBank/DDBJ whole genome shotgun (WGS) entry which is preliminary data.</text>
</comment>
<accession>A0A9P4YAF5</accession>
<dbReference type="Proteomes" id="UP000803844">
    <property type="component" value="Unassembled WGS sequence"/>
</dbReference>
<organism evidence="1 2">
    <name type="scientific">Cryphonectria parasitica (strain ATCC 38755 / EP155)</name>
    <dbReference type="NCBI Taxonomy" id="660469"/>
    <lineage>
        <taxon>Eukaryota</taxon>
        <taxon>Fungi</taxon>
        <taxon>Dikarya</taxon>
        <taxon>Ascomycota</taxon>
        <taxon>Pezizomycotina</taxon>
        <taxon>Sordariomycetes</taxon>
        <taxon>Sordariomycetidae</taxon>
        <taxon>Diaporthales</taxon>
        <taxon>Cryphonectriaceae</taxon>
        <taxon>Cryphonectria-Endothia species complex</taxon>
        <taxon>Cryphonectria</taxon>
    </lineage>
</organism>
<reference evidence="1" key="1">
    <citation type="journal article" date="2020" name="Phytopathology">
        <title>Genome sequence of the chestnut blight fungus Cryphonectria parasitica EP155: A fundamental resource for an archetypical invasive plant pathogen.</title>
        <authorList>
            <person name="Crouch J.A."/>
            <person name="Dawe A."/>
            <person name="Aerts A."/>
            <person name="Barry K."/>
            <person name="Churchill A.C.L."/>
            <person name="Grimwood J."/>
            <person name="Hillman B."/>
            <person name="Milgroom M.G."/>
            <person name="Pangilinan J."/>
            <person name="Smith M."/>
            <person name="Salamov A."/>
            <person name="Schmutz J."/>
            <person name="Yadav J."/>
            <person name="Grigoriev I.V."/>
            <person name="Nuss D."/>
        </authorList>
    </citation>
    <scope>NUCLEOTIDE SEQUENCE</scope>
    <source>
        <strain evidence="1">EP155</strain>
    </source>
</reference>